<keyword evidence="2" id="KW-1185">Reference proteome</keyword>
<reference evidence="1" key="1">
    <citation type="submission" date="2021-01" db="EMBL/GenBank/DDBJ databases">
        <title>Whole genome shotgun sequence of Planotetraspora thailandica NBRC 104271.</title>
        <authorList>
            <person name="Komaki H."/>
            <person name="Tamura T."/>
        </authorList>
    </citation>
    <scope>NUCLEOTIDE SEQUENCE</scope>
    <source>
        <strain evidence="1">NBRC 104271</strain>
    </source>
</reference>
<dbReference type="Proteomes" id="UP000605992">
    <property type="component" value="Unassembled WGS sequence"/>
</dbReference>
<dbReference type="AlphaFoldDB" id="A0A8J3V4B8"/>
<gene>
    <name evidence="1" type="ORF">Pth03_55370</name>
</gene>
<comment type="caution">
    <text evidence="1">The sequence shown here is derived from an EMBL/GenBank/DDBJ whole genome shotgun (WGS) entry which is preliminary data.</text>
</comment>
<accession>A0A8J3V4B8</accession>
<organism evidence="1 2">
    <name type="scientific">Planotetraspora thailandica</name>
    <dbReference type="NCBI Taxonomy" id="487172"/>
    <lineage>
        <taxon>Bacteria</taxon>
        <taxon>Bacillati</taxon>
        <taxon>Actinomycetota</taxon>
        <taxon>Actinomycetes</taxon>
        <taxon>Streptosporangiales</taxon>
        <taxon>Streptosporangiaceae</taxon>
        <taxon>Planotetraspora</taxon>
    </lineage>
</organism>
<proteinExistence type="predicted"/>
<evidence type="ECO:0008006" key="3">
    <source>
        <dbReference type="Google" id="ProtNLM"/>
    </source>
</evidence>
<sequence length="54" mass="5750">MFIREGDGVVVAGADARSGRRPGLVIRRVRTDDGAEHAAADYFTAMGGYLTARP</sequence>
<evidence type="ECO:0000313" key="1">
    <source>
        <dbReference type="EMBL" id="GII57148.1"/>
    </source>
</evidence>
<dbReference type="EMBL" id="BOOR01000045">
    <property type="protein sequence ID" value="GII57148.1"/>
    <property type="molecule type" value="Genomic_DNA"/>
</dbReference>
<name>A0A8J3V4B8_9ACTN</name>
<protein>
    <recommendedName>
        <fullName evidence="3">Methionyl-tRNA formyltransferase</fullName>
    </recommendedName>
</protein>
<evidence type="ECO:0000313" key="2">
    <source>
        <dbReference type="Proteomes" id="UP000605992"/>
    </source>
</evidence>